<feature type="region of interest" description="Disordered" evidence="1">
    <location>
        <begin position="1"/>
        <end position="56"/>
    </location>
</feature>
<feature type="compositionally biased region" description="Basic and acidic residues" evidence="1">
    <location>
        <begin position="23"/>
        <end position="35"/>
    </location>
</feature>
<evidence type="ECO:0000313" key="3">
    <source>
        <dbReference type="Proteomes" id="UP001162480"/>
    </source>
</evidence>
<evidence type="ECO:0000256" key="1">
    <source>
        <dbReference type="SAM" id="MobiDB-lite"/>
    </source>
</evidence>
<gene>
    <name evidence="2" type="ORF">OCTVUL_1B000838</name>
</gene>
<feature type="compositionally biased region" description="Basic and acidic residues" evidence="1">
    <location>
        <begin position="43"/>
        <end position="56"/>
    </location>
</feature>
<dbReference type="EMBL" id="OX597818">
    <property type="protein sequence ID" value="CAI9723314.1"/>
    <property type="molecule type" value="Genomic_DNA"/>
</dbReference>
<name>A0AA36AX17_OCTVU</name>
<keyword evidence="3" id="KW-1185">Reference proteome</keyword>
<evidence type="ECO:0000313" key="2">
    <source>
        <dbReference type="EMBL" id="CAI9723314.1"/>
    </source>
</evidence>
<organism evidence="2 3">
    <name type="scientific">Octopus vulgaris</name>
    <name type="common">Common octopus</name>
    <dbReference type="NCBI Taxonomy" id="6645"/>
    <lineage>
        <taxon>Eukaryota</taxon>
        <taxon>Metazoa</taxon>
        <taxon>Spiralia</taxon>
        <taxon>Lophotrochozoa</taxon>
        <taxon>Mollusca</taxon>
        <taxon>Cephalopoda</taxon>
        <taxon>Coleoidea</taxon>
        <taxon>Octopodiformes</taxon>
        <taxon>Octopoda</taxon>
        <taxon>Incirrata</taxon>
        <taxon>Octopodidae</taxon>
        <taxon>Octopus</taxon>
    </lineage>
</organism>
<accession>A0AA36AX17</accession>
<proteinExistence type="predicted"/>
<reference evidence="2" key="1">
    <citation type="submission" date="2023-08" db="EMBL/GenBank/DDBJ databases">
        <authorList>
            <person name="Alioto T."/>
            <person name="Alioto T."/>
            <person name="Gomez Garrido J."/>
        </authorList>
    </citation>
    <scope>NUCLEOTIDE SEQUENCE</scope>
</reference>
<sequence length="153" mass="17891">MREDPEYRAKERERNAAAQRRNRLSEEYRARERAKNALSRAQARMDDEYRRKEREENAISMAILRQNDEYRRKERVRNARAMAQARANRKFEQAEARMALKRNNVNSNSQSETSSRRVGEGCGDILAFSKSISNNSEVDAEVLAEEMVCWICG</sequence>
<protein>
    <submittedName>
        <fullName evidence="2">Uncharacterized protein</fullName>
    </submittedName>
</protein>
<dbReference type="AlphaFoldDB" id="A0AA36AX17"/>
<dbReference type="Proteomes" id="UP001162480">
    <property type="component" value="Chromosome 5"/>
</dbReference>
<feature type="compositionally biased region" description="Basic and acidic residues" evidence="1">
    <location>
        <begin position="1"/>
        <end position="15"/>
    </location>
</feature>